<organism evidence="8 9">
    <name type="scientific">Tessaracoccus lubricantis</name>
    <dbReference type="NCBI Taxonomy" id="545543"/>
    <lineage>
        <taxon>Bacteria</taxon>
        <taxon>Bacillati</taxon>
        <taxon>Actinomycetota</taxon>
        <taxon>Actinomycetes</taxon>
        <taxon>Propionibacteriales</taxon>
        <taxon>Propionibacteriaceae</taxon>
        <taxon>Tessaracoccus</taxon>
    </lineage>
</organism>
<reference evidence="9" key="1">
    <citation type="journal article" date="2019" name="Int. J. Syst. Evol. Microbiol.">
        <title>The Global Catalogue of Microorganisms (GCM) 10K type strain sequencing project: providing services to taxonomists for standard genome sequencing and annotation.</title>
        <authorList>
            <consortium name="The Broad Institute Genomics Platform"/>
            <consortium name="The Broad Institute Genome Sequencing Center for Infectious Disease"/>
            <person name="Wu L."/>
            <person name="Ma J."/>
        </authorList>
    </citation>
    <scope>NUCLEOTIDE SEQUENCE [LARGE SCALE GENOMIC DNA]</scope>
    <source>
        <strain evidence="9">JCM 19125</strain>
    </source>
</reference>
<dbReference type="EMBL" id="BAABLV010000036">
    <property type="protein sequence ID" value="GAA4904371.1"/>
    <property type="molecule type" value="Genomic_DNA"/>
</dbReference>
<dbReference type="PROSITE" id="PS50850">
    <property type="entry name" value="MFS"/>
    <property type="match status" value="1"/>
</dbReference>
<evidence type="ECO:0000313" key="8">
    <source>
        <dbReference type="EMBL" id="GAA4904371.1"/>
    </source>
</evidence>
<evidence type="ECO:0000259" key="7">
    <source>
        <dbReference type="PROSITE" id="PS50850"/>
    </source>
</evidence>
<dbReference type="InterPro" id="IPR011701">
    <property type="entry name" value="MFS"/>
</dbReference>
<dbReference type="InterPro" id="IPR036259">
    <property type="entry name" value="MFS_trans_sf"/>
</dbReference>
<evidence type="ECO:0000256" key="2">
    <source>
        <dbReference type="ARBA" id="ARBA00022448"/>
    </source>
</evidence>
<dbReference type="SUPFAM" id="SSF103473">
    <property type="entry name" value="MFS general substrate transporter"/>
    <property type="match status" value="1"/>
</dbReference>
<accession>A0ABP9FIN2</accession>
<gene>
    <name evidence="8" type="ORF">GCM10025789_24330</name>
</gene>
<keyword evidence="4 6" id="KW-1133">Transmembrane helix</keyword>
<feature type="transmembrane region" description="Helical" evidence="6">
    <location>
        <begin position="160"/>
        <end position="180"/>
    </location>
</feature>
<feature type="transmembrane region" description="Helical" evidence="6">
    <location>
        <begin position="320"/>
        <end position="338"/>
    </location>
</feature>
<keyword evidence="9" id="KW-1185">Reference proteome</keyword>
<dbReference type="PANTHER" id="PTHR43791:SF36">
    <property type="entry name" value="TRANSPORTER, PUTATIVE (AFU_ORTHOLOGUE AFUA_6G08340)-RELATED"/>
    <property type="match status" value="1"/>
</dbReference>
<dbReference type="PANTHER" id="PTHR43791">
    <property type="entry name" value="PERMEASE-RELATED"/>
    <property type="match status" value="1"/>
</dbReference>
<evidence type="ECO:0000256" key="4">
    <source>
        <dbReference type="ARBA" id="ARBA00022989"/>
    </source>
</evidence>
<keyword evidence="2" id="KW-0813">Transport</keyword>
<dbReference type="Gene3D" id="1.20.1250.20">
    <property type="entry name" value="MFS general substrate transporter like domains"/>
    <property type="match status" value="2"/>
</dbReference>
<evidence type="ECO:0000313" key="9">
    <source>
        <dbReference type="Proteomes" id="UP001501521"/>
    </source>
</evidence>
<name>A0ABP9FIN2_9ACTN</name>
<comment type="caution">
    <text evidence="8">The sequence shown here is derived from an EMBL/GenBank/DDBJ whole genome shotgun (WGS) entry which is preliminary data.</text>
</comment>
<keyword evidence="3 6" id="KW-0812">Transmembrane</keyword>
<evidence type="ECO:0000256" key="3">
    <source>
        <dbReference type="ARBA" id="ARBA00022692"/>
    </source>
</evidence>
<dbReference type="InterPro" id="IPR020846">
    <property type="entry name" value="MFS_dom"/>
</dbReference>
<keyword evidence="5 6" id="KW-0472">Membrane</keyword>
<feature type="transmembrane region" description="Helical" evidence="6">
    <location>
        <begin position="251"/>
        <end position="274"/>
    </location>
</feature>
<feature type="domain" description="Major facilitator superfamily (MFS) profile" evidence="7">
    <location>
        <begin position="1"/>
        <end position="342"/>
    </location>
</feature>
<dbReference type="Proteomes" id="UP001501521">
    <property type="component" value="Unassembled WGS sequence"/>
</dbReference>
<dbReference type="RefSeq" id="WP_345583215.1">
    <property type="nucleotide sequence ID" value="NZ_BAABLV010000036.1"/>
</dbReference>
<feature type="transmembrane region" description="Helical" evidence="6">
    <location>
        <begin position="281"/>
        <end position="300"/>
    </location>
</feature>
<protein>
    <recommendedName>
        <fullName evidence="7">Major facilitator superfamily (MFS) profile domain-containing protein</fullName>
    </recommendedName>
</protein>
<dbReference type="Pfam" id="PF07690">
    <property type="entry name" value="MFS_1"/>
    <property type="match status" value="1"/>
</dbReference>
<feature type="transmembrane region" description="Helical" evidence="6">
    <location>
        <begin position="192"/>
        <end position="216"/>
    </location>
</feature>
<evidence type="ECO:0000256" key="5">
    <source>
        <dbReference type="ARBA" id="ARBA00023136"/>
    </source>
</evidence>
<comment type="subcellular location">
    <subcellularLocation>
        <location evidence="1">Cell membrane</location>
        <topology evidence="1">Multi-pass membrane protein</topology>
    </subcellularLocation>
</comment>
<feature type="transmembrane region" description="Helical" evidence="6">
    <location>
        <begin position="92"/>
        <end position="114"/>
    </location>
</feature>
<proteinExistence type="predicted"/>
<feature type="transmembrane region" description="Helical" evidence="6">
    <location>
        <begin position="228"/>
        <end position="245"/>
    </location>
</feature>
<sequence length="369" mass="40004">MRNAIPTHRGARRRRCRQHEWQFYTLRFLLGAFEAGLQPGVILFLTYWLPAHRRGKAMAIFMSASAMSLMVGSPLAGFIMETFDGSLQLAGWQWLFLIEGTPSILVGVLAIFVLTNKPHQAKWLSEEEKEHVAYELAVEEKVLGERTHSFWASLRKPNTWILILTFFCIVAGNATLTFYGPSLVQAVGITDITTLGWIMSGIYACGWIGMVGNGWLSDRNHESRWHTAVAAGLGATGLVLAGVSLTQGSTIGVIASLALSAAGTMGAIPVFWNLPARFMSGMALVAGVAVINSIANLAGYFSPQLLGAMKESTGNYTGGLYLIAAVEFVAVVFVLFCIRKQSKITGREEPDLGVAEDDQVSEGEGVAVR</sequence>
<evidence type="ECO:0000256" key="1">
    <source>
        <dbReference type="ARBA" id="ARBA00004651"/>
    </source>
</evidence>
<evidence type="ECO:0000256" key="6">
    <source>
        <dbReference type="SAM" id="Phobius"/>
    </source>
</evidence>
<feature type="transmembrane region" description="Helical" evidence="6">
    <location>
        <begin position="60"/>
        <end position="80"/>
    </location>
</feature>
<feature type="transmembrane region" description="Helical" evidence="6">
    <location>
        <begin position="28"/>
        <end position="48"/>
    </location>
</feature>